<dbReference type="EMBL" id="AUZZ01004566">
    <property type="protein sequence ID" value="EQD52673.1"/>
    <property type="molecule type" value="Genomic_DNA"/>
</dbReference>
<reference evidence="1" key="1">
    <citation type="submission" date="2013-08" db="EMBL/GenBank/DDBJ databases">
        <authorList>
            <person name="Mendez C."/>
            <person name="Richter M."/>
            <person name="Ferrer M."/>
            <person name="Sanchez J."/>
        </authorList>
    </citation>
    <scope>NUCLEOTIDE SEQUENCE</scope>
</reference>
<dbReference type="AlphaFoldDB" id="T1A733"/>
<gene>
    <name evidence="1" type="ORF">B2A_06450</name>
</gene>
<feature type="non-terminal residue" evidence="1">
    <location>
        <position position="1"/>
    </location>
</feature>
<dbReference type="Pfam" id="PF21850">
    <property type="entry name" value="DUF6909"/>
    <property type="match status" value="1"/>
</dbReference>
<name>T1A733_9ZZZZ</name>
<proteinExistence type="predicted"/>
<organism evidence="1">
    <name type="scientific">mine drainage metagenome</name>
    <dbReference type="NCBI Taxonomy" id="410659"/>
    <lineage>
        <taxon>unclassified sequences</taxon>
        <taxon>metagenomes</taxon>
        <taxon>ecological metagenomes</taxon>
    </lineage>
</organism>
<reference evidence="1" key="2">
    <citation type="journal article" date="2014" name="ISME J.">
        <title>Microbial stratification in low pH oxic and suboxic macroscopic growths along an acid mine drainage.</title>
        <authorList>
            <person name="Mendez-Garcia C."/>
            <person name="Mesa V."/>
            <person name="Sprenger R.R."/>
            <person name="Richter M."/>
            <person name="Diez M.S."/>
            <person name="Solano J."/>
            <person name="Bargiela R."/>
            <person name="Golyshina O.V."/>
            <person name="Manteca A."/>
            <person name="Ramos J.L."/>
            <person name="Gallego J.R."/>
            <person name="Llorente I."/>
            <person name="Martins Dos Santos V.A."/>
            <person name="Jensen O.N."/>
            <person name="Pelaez A.I."/>
            <person name="Sanchez J."/>
            <person name="Ferrer M."/>
        </authorList>
    </citation>
    <scope>NUCLEOTIDE SEQUENCE</scope>
</reference>
<dbReference type="InterPro" id="IPR054204">
    <property type="entry name" value="DUF6909"/>
</dbReference>
<accession>T1A733</accession>
<comment type="caution">
    <text evidence="1">The sequence shown here is derived from an EMBL/GenBank/DDBJ whole genome shotgun (WGS) entry which is preliminary data.</text>
</comment>
<sequence length="130" mass="14298">VAPFVTSRSVLDRQRAVSVRSSFLQNRAYLDFYYRDAYTVVEMEAGPYLGAVFEAGDPSRYPTDEQVDLTRPAMEVGLIHYASDTPYTQARTLGARGLRFEGMEATYAGALAIASRVLQRAGVLPAPARS</sequence>
<evidence type="ECO:0000313" key="1">
    <source>
        <dbReference type="EMBL" id="EQD52673.1"/>
    </source>
</evidence>
<protein>
    <submittedName>
        <fullName evidence="1">Uncharacterized protein</fullName>
    </submittedName>
</protein>